<accession>A0A844G7C9</accession>
<dbReference type="PANTHER" id="PTHR46211">
    <property type="entry name" value="GLYCEROPHOSPHORYL DIESTER PHOSPHODIESTERASE"/>
    <property type="match status" value="1"/>
</dbReference>
<dbReference type="Proteomes" id="UP000435649">
    <property type="component" value="Unassembled WGS sequence"/>
</dbReference>
<evidence type="ECO:0000313" key="3">
    <source>
        <dbReference type="Proteomes" id="UP000435649"/>
    </source>
</evidence>
<dbReference type="EMBL" id="VUNS01000019">
    <property type="protein sequence ID" value="MST98471.1"/>
    <property type="molecule type" value="Genomic_DNA"/>
</dbReference>
<proteinExistence type="predicted"/>
<dbReference type="InterPro" id="IPR030395">
    <property type="entry name" value="GP_PDE_dom"/>
</dbReference>
<dbReference type="Gene3D" id="3.20.20.190">
    <property type="entry name" value="Phosphatidylinositol (PI) phosphodiesterase"/>
    <property type="match status" value="1"/>
</dbReference>
<dbReference type="PROSITE" id="PS51704">
    <property type="entry name" value="GP_PDE"/>
    <property type="match status" value="1"/>
</dbReference>
<protein>
    <recommendedName>
        <fullName evidence="1">GP-PDE domain-containing protein</fullName>
    </recommendedName>
</protein>
<dbReference type="InterPro" id="IPR017946">
    <property type="entry name" value="PLC-like_Pdiesterase_TIM-brl"/>
</dbReference>
<dbReference type="AlphaFoldDB" id="A0A844G7C9"/>
<reference evidence="2 3" key="1">
    <citation type="submission" date="2019-08" db="EMBL/GenBank/DDBJ databases">
        <title>In-depth cultivation of the pig gut microbiome towards novel bacterial diversity and tailored functional studies.</title>
        <authorList>
            <person name="Wylensek D."/>
            <person name="Hitch T.C.A."/>
            <person name="Clavel T."/>
        </authorList>
    </citation>
    <scope>NUCLEOTIDE SEQUENCE [LARGE SCALE GENOMIC DNA]</scope>
    <source>
        <strain evidence="2 3">BBE-744-WT-12</strain>
    </source>
</reference>
<keyword evidence="3" id="KW-1185">Reference proteome</keyword>
<dbReference type="GO" id="GO:0008081">
    <property type="term" value="F:phosphoric diester hydrolase activity"/>
    <property type="evidence" value="ECO:0007669"/>
    <property type="project" value="InterPro"/>
</dbReference>
<dbReference type="PANTHER" id="PTHR46211:SF1">
    <property type="entry name" value="GLYCEROPHOSPHODIESTER PHOSPHODIESTERASE, CYTOPLASMIC"/>
    <property type="match status" value="1"/>
</dbReference>
<organism evidence="2 3">
    <name type="scientific">Victivallis lenta</name>
    <dbReference type="NCBI Taxonomy" id="2606640"/>
    <lineage>
        <taxon>Bacteria</taxon>
        <taxon>Pseudomonadati</taxon>
        <taxon>Lentisphaerota</taxon>
        <taxon>Lentisphaeria</taxon>
        <taxon>Victivallales</taxon>
        <taxon>Victivallaceae</taxon>
        <taxon>Victivallis</taxon>
    </lineage>
</organism>
<sequence>MKRKKMLIAHRGLSATYPENTLPAFEQALRLDVDAIEFDVHMSRDGELVITHDDRIDRCSNGTGQVRDLTFEELRRLDFGSWKAPEFAGTRIPTLTEVLDLVEERRPGLYLCVELKEDDCVCARKVIRELERRNRLGNCSIISFQPGMLYFARGMNENVFPHGFIHESELGLPEKEGYLKLVRRVGVSRGELSGTFSAKLHALGIEVDSWAADNEEELRRMLDCDVDTITSNAPDRIIHLLKPQPYERKSI</sequence>
<feature type="domain" description="GP-PDE" evidence="1">
    <location>
        <begin position="5"/>
        <end position="241"/>
    </location>
</feature>
<evidence type="ECO:0000313" key="2">
    <source>
        <dbReference type="EMBL" id="MST98471.1"/>
    </source>
</evidence>
<dbReference type="RefSeq" id="WP_154419456.1">
    <property type="nucleotide sequence ID" value="NZ_VUNS01000019.1"/>
</dbReference>
<dbReference type="Pfam" id="PF03009">
    <property type="entry name" value="GDPD"/>
    <property type="match status" value="1"/>
</dbReference>
<dbReference type="SUPFAM" id="SSF51695">
    <property type="entry name" value="PLC-like phosphodiesterases"/>
    <property type="match status" value="1"/>
</dbReference>
<evidence type="ECO:0000259" key="1">
    <source>
        <dbReference type="PROSITE" id="PS51704"/>
    </source>
</evidence>
<dbReference type="GO" id="GO:0006629">
    <property type="term" value="P:lipid metabolic process"/>
    <property type="evidence" value="ECO:0007669"/>
    <property type="project" value="InterPro"/>
</dbReference>
<gene>
    <name evidence="2" type="ORF">FYJ85_15625</name>
</gene>
<comment type="caution">
    <text evidence="2">The sequence shown here is derived from an EMBL/GenBank/DDBJ whole genome shotgun (WGS) entry which is preliminary data.</text>
</comment>
<name>A0A844G7C9_9BACT</name>